<dbReference type="PROSITE" id="PS51292">
    <property type="entry name" value="ZF_RING_CH"/>
    <property type="match status" value="1"/>
</dbReference>
<evidence type="ECO:0000256" key="8">
    <source>
        <dbReference type="ARBA" id="ARBA00023242"/>
    </source>
</evidence>
<keyword evidence="8" id="KW-0539">Nucleus</keyword>
<dbReference type="EMBL" id="QDEB01114835">
    <property type="protein sequence ID" value="RZB40911.1"/>
    <property type="molecule type" value="Genomic_DNA"/>
</dbReference>
<keyword evidence="7" id="KW-0862">Zinc</keyword>
<proteinExistence type="inferred from homology"/>
<comment type="function">
    <text evidence="9">Involved in nucleolar processing of pre-18S ribosomal RNA. Has a role in the nuclear export of 40S pre-ribosomal subunit to the cytoplasm.</text>
</comment>
<keyword evidence="14" id="KW-1185">Reference proteome</keyword>
<evidence type="ECO:0000256" key="2">
    <source>
        <dbReference type="ARBA" id="ARBA00007466"/>
    </source>
</evidence>
<evidence type="ECO:0000256" key="11">
    <source>
        <dbReference type="SAM" id="Phobius"/>
    </source>
</evidence>
<organism evidence="13 14">
    <name type="scientific">Asbolus verrucosus</name>
    <name type="common">Desert ironclad beetle</name>
    <dbReference type="NCBI Taxonomy" id="1661398"/>
    <lineage>
        <taxon>Eukaryota</taxon>
        <taxon>Metazoa</taxon>
        <taxon>Ecdysozoa</taxon>
        <taxon>Arthropoda</taxon>
        <taxon>Hexapoda</taxon>
        <taxon>Insecta</taxon>
        <taxon>Pterygota</taxon>
        <taxon>Neoptera</taxon>
        <taxon>Endopterygota</taxon>
        <taxon>Coleoptera</taxon>
        <taxon>Polyphaga</taxon>
        <taxon>Cucujiformia</taxon>
        <taxon>Tenebrionidae</taxon>
        <taxon>Pimeliinae</taxon>
        <taxon>Asbolus</taxon>
    </lineage>
</organism>
<evidence type="ECO:0000313" key="14">
    <source>
        <dbReference type="Proteomes" id="UP000292052"/>
    </source>
</evidence>
<name>A0A482VCS5_ASBVE</name>
<evidence type="ECO:0000256" key="3">
    <source>
        <dbReference type="ARBA" id="ARBA00022517"/>
    </source>
</evidence>
<sequence>MAILGRKTKNDRGLPGVSRAKAIKKRKETLLQEYKRQNKSNKFTDKRIGERNRDMNLEDKTMARFTAVRMKAHNKKSIFNLADDEVLTHKGQTLAEIEKFDDPRSDDDDSDDEDKSGKLHANFVEDAHFGGGILKKTGKEGAKTHKELIDELIVESKKRKAEKQKTKEATLELTEKLDTEWKDLLPLVSKSRKNDEQEKTQIDDYDKVMRELRFEARGTVSDRLKTEDEVIREEKEKLEELEKERLERMKGFTEEQNVKSNHRSADDLDDDFVYESDPEYMLTYNKEGESNVEIDAQINGKKINEPEGNEGEEPETEEEEEESSELETESEDDLSDLKADSSEDSDGEEQEIKKDDTIKEDLLKRKEIMERAREELPYTFALPDSYEALQKLFENQSSHHQSVIMERMIKCNHPSLAEKNKENLGNLFVYLLQYLNDCASEDSIKHCFDIFSTLAPKIFELAQLDEVNAHNSIKEVIKEKHEEFSKHPKSYPDLEVLIFLKLVSLLFPTSDFRHQIVTPCFVFMEQMLNKCRIRTRKDIAFGLFLVTLVLEYTTLSKRYLPAAINYLGGILHMAIPKAGVKLIKVRPPFKPTSNLLVLAEDCTNEEIKLKMEPADLVVEEITNSFQIRAVYTTLKLVEEFSSLLTTLPSNVEVFNDILIYLELLPTRNYPKNVFDQFNNTTKQLKSQRTDRSLDYIVMAAAKPKALRLYEPKIEEVFDGKRRKVQSKEKAERDKLLHKLKKETKGALREIRRDKAFLGRVKIQQRIQGDIELAGKLIISRMKMETNESTQSSSTSTPESVQLKQRDSRKCCWVCFATEEEDLDALWVQPCKCRGTTKWVHQSCLKRWVDEKEKSGHTGKVVCPQCQTEYIIVFPNMGLFVLLLDTVDGIIFRGSLFLAAGIAASAIYWTGVTYGAITVMQVIGHKEGIDMMEQADPLVLLLGLPSIPVALILGRLICWEDAVLNFMRRHCPKVPIINNVLPFRSDVLHSDAIENDYPPISSPVSATRILCGALLMPTIANLFGKLFYSSVKSNFHRTILGGITFITVKGFLRIYHKQQQYIRQCQRKILDYTEANISTYLHNNRNSD</sequence>
<feature type="region of interest" description="Disordered" evidence="10">
    <location>
        <begin position="97"/>
        <end position="117"/>
    </location>
</feature>
<evidence type="ECO:0000256" key="1">
    <source>
        <dbReference type="ARBA" id="ARBA00004604"/>
    </source>
</evidence>
<feature type="transmembrane region" description="Helical" evidence="11">
    <location>
        <begin position="1008"/>
        <end position="1027"/>
    </location>
</feature>
<dbReference type="AlphaFoldDB" id="A0A482VCS5"/>
<evidence type="ECO:0000256" key="5">
    <source>
        <dbReference type="ARBA" id="ARBA00022723"/>
    </source>
</evidence>
<keyword evidence="11" id="KW-1133">Transmembrane helix</keyword>
<keyword evidence="4" id="KW-0698">rRNA processing</keyword>
<keyword evidence="11" id="KW-0472">Membrane</keyword>
<dbReference type="GO" id="GO:0030692">
    <property type="term" value="C:Noc4p-Nop14p complex"/>
    <property type="evidence" value="ECO:0007669"/>
    <property type="project" value="TreeGrafter"/>
</dbReference>
<dbReference type="Proteomes" id="UP000292052">
    <property type="component" value="Unassembled WGS sequence"/>
</dbReference>
<keyword evidence="11" id="KW-0812">Transmembrane</keyword>
<protein>
    <submittedName>
        <fullName evidence="13">RINGv domain containing protein</fullName>
    </submittedName>
</protein>
<gene>
    <name evidence="13" type="ORF">BDFB_003861</name>
</gene>
<dbReference type="OrthoDB" id="441771at2759"/>
<dbReference type="Pfam" id="PF12906">
    <property type="entry name" value="RINGv"/>
    <property type="match status" value="1"/>
</dbReference>
<comment type="subcellular location">
    <subcellularLocation>
        <location evidence="1">Nucleus</location>
        <location evidence="1">Nucleolus</location>
    </subcellularLocation>
</comment>
<accession>A0A482VCS5</accession>
<feature type="compositionally biased region" description="Acidic residues" evidence="10">
    <location>
        <begin position="307"/>
        <end position="334"/>
    </location>
</feature>
<keyword evidence="6" id="KW-0863">Zinc-finger</keyword>
<dbReference type="GO" id="GO:0030490">
    <property type="term" value="P:maturation of SSU-rRNA"/>
    <property type="evidence" value="ECO:0007669"/>
    <property type="project" value="TreeGrafter"/>
</dbReference>
<evidence type="ECO:0000256" key="9">
    <source>
        <dbReference type="ARBA" id="ARBA00024695"/>
    </source>
</evidence>
<dbReference type="GO" id="GO:0008270">
    <property type="term" value="F:zinc ion binding"/>
    <property type="evidence" value="ECO:0007669"/>
    <property type="project" value="UniProtKB-KW"/>
</dbReference>
<feature type="region of interest" description="Disordered" evidence="10">
    <location>
        <begin position="1"/>
        <end position="21"/>
    </location>
</feature>
<dbReference type="SUPFAM" id="SSF57850">
    <property type="entry name" value="RING/U-box"/>
    <property type="match status" value="1"/>
</dbReference>
<dbReference type="InterPro" id="IPR013083">
    <property type="entry name" value="Znf_RING/FYVE/PHD"/>
</dbReference>
<reference evidence="13 14" key="1">
    <citation type="submission" date="2017-03" db="EMBL/GenBank/DDBJ databases">
        <title>Genome of the blue death feigning beetle - Asbolus verrucosus.</title>
        <authorList>
            <person name="Rider S.D."/>
        </authorList>
    </citation>
    <scope>NUCLEOTIDE SEQUENCE [LARGE SCALE GENOMIC DNA]</scope>
    <source>
        <strain evidence="13">Butters</strain>
        <tissue evidence="13">Head and leg muscle</tissue>
    </source>
</reference>
<evidence type="ECO:0000259" key="12">
    <source>
        <dbReference type="PROSITE" id="PS51292"/>
    </source>
</evidence>
<dbReference type="CDD" id="cd16701">
    <property type="entry name" value="RING_CH-C4HC3_MARCH5"/>
    <property type="match status" value="1"/>
</dbReference>
<keyword evidence="5" id="KW-0479">Metal-binding</keyword>
<dbReference type="STRING" id="1661398.A0A482VCS5"/>
<feature type="region of interest" description="Disordered" evidence="10">
    <location>
        <begin position="36"/>
        <end position="55"/>
    </location>
</feature>
<keyword evidence="3" id="KW-0690">Ribosome biogenesis</keyword>
<comment type="similarity">
    <text evidence="2">Belongs to the NOP14 family.</text>
</comment>
<dbReference type="InterPro" id="IPR011016">
    <property type="entry name" value="Znf_RING-CH"/>
</dbReference>
<dbReference type="Pfam" id="PF04147">
    <property type="entry name" value="Nop14"/>
    <property type="match status" value="1"/>
</dbReference>
<dbReference type="PANTHER" id="PTHR23183:SF0">
    <property type="entry name" value="NUCLEOLAR PROTEIN 14"/>
    <property type="match status" value="1"/>
</dbReference>
<dbReference type="GO" id="GO:0032040">
    <property type="term" value="C:small-subunit processome"/>
    <property type="evidence" value="ECO:0007669"/>
    <property type="project" value="InterPro"/>
</dbReference>
<comment type="caution">
    <text evidence="13">The sequence shown here is derived from an EMBL/GenBank/DDBJ whole genome shotgun (WGS) entry which is preliminary data.</text>
</comment>
<evidence type="ECO:0000256" key="7">
    <source>
        <dbReference type="ARBA" id="ARBA00022833"/>
    </source>
</evidence>
<evidence type="ECO:0000256" key="10">
    <source>
        <dbReference type="SAM" id="MobiDB-lite"/>
    </source>
</evidence>
<feature type="compositionally biased region" description="Acidic residues" evidence="10">
    <location>
        <begin position="267"/>
        <end position="278"/>
    </location>
</feature>
<dbReference type="PANTHER" id="PTHR23183">
    <property type="entry name" value="NOP14"/>
    <property type="match status" value="1"/>
</dbReference>
<dbReference type="InterPro" id="IPR007276">
    <property type="entry name" value="Nop14"/>
</dbReference>
<dbReference type="SMART" id="SM00744">
    <property type="entry name" value="RINGv"/>
    <property type="match status" value="1"/>
</dbReference>
<evidence type="ECO:0000256" key="4">
    <source>
        <dbReference type="ARBA" id="ARBA00022552"/>
    </source>
</evidence>
<feature type="region of interest" description="Disordered" evidence="10">
    <location>
        <begin position="250"/>
        <end position="356"/>
    </location>
</feature>
<dbReference type="Gene3D" id="3.30.40.10">
    <property type="entry name" value="Zinc/RING finger domain, C3HC4 (zinc finger)"/>
    <property type="match status" value="1"/>
</dbReference>
<evidence type="ECO:0000256" key="6">
    <source>
        <dbReference type="ARBA" id="ARBA00022771"/>
    </source>
</evidence>
<evidence type="ECO:0000313" key="13">
    <source>
        <dbReference type="EMBL" id="RZB40911.1"/>
    </source>
</evidence>
<feature type="compositionally biased region" description="Acidic residues" evidence="10">
    <location>
        <begin position="104"/>
        <end position="114"/>
    </location>
</feature>
<feature type="domain" description="RING-CH-type" evidence="12">
    <location>
        <begin position="803"/>
        <end position="872"/>
    </location>
</feature>
<feature type="transmembrane region" description="Helical" evidence="11">
    <location>
        <begin position="895"/>
        <end position="916"/>
    </location>
</feature>
<feature type="transmembrane region" description="Helical" evidence="11">
    <location>
        <begin position="936"/>
        <end position="957"/>
    </location>
</feature>